<dbReference type="Gene3D" id="2.130.10.10">
    <property type="entry name" value="YVTN repeat-like/Quinoprotein amine dehydrogenase"/>
    <property type="match status" value="2"/>
</dbReference>
<dbReference type="InterPro" id="IPR015943">
    <property type="entry name" value="WD40/YVTN_repeat-like_dom_sf"/>
</dbReference>
<dbReference type="PROSITE" id="PS51257">
    <property type="entry name" value="PROKAR_LIPOPROTEIN"/>
    <property type="match status" value="1"/>
</dbReference>
<dbReference type="Proteomes" id="UP000428260">
    <property type="component" value="Chromosome"/>
</dbReference>
<dbReference type="Gene3D" id="3.40.720.10">
    <property type="entry name" value="Alkaline Phosphatase, subunit A"/>
    <property type="match status" value="1"/>
</dbReference>
<dbReference type="SUPFAM" id="SSF50969">
    <property type="entry name" value="YVTN repeat-like/Quinoprotein amine dehydrogenase"/>
    <property type="match status" value="1"/>
</dbReference>
<evidence type="ECO:0000313" key="1">
    <source>
        <dbReference type="EMBL" id="QGY46808.1"/>
    </source>
</evidence>
<dbReference type="AlphaFoldDB" id="A0A6I6K055"/>
<dbReference type="EMBL" id="CP046401">
    <property type="protein sequence ID" value="QGY46808.1"/>
    <property type="molecule type" value="Genomic_DNA"/>
</dbReference>
<keyword evidence="2" id="KW-1185">Reference proteome</keyword>
<evidence type="ECO:0000313" key="2">
    <source>
        <dbReference type="Proteomes" id="UP000428260"/>
    </source>
</evidence>
<dbReference type="NCBIfam" id="TIGR02276">
    <property type="entry name" value="beta_rpt_yvtn"/>
    <property type="match status" value="1"/>
</dbReference>
<dbReference type="InterPro" id="IPR011964">
    <property type="entry name" value="YVTN_b-propeller_repeat"/>
</dbReference>
<organism evidence="1 2">
    <name type="scientific">Maribellus comscasis</name>
    <dbReference type="NCBI Taxonomy" id="2681766"/>
    <lineage>
        <taxon>Bacteria</taxon>
        <taxon>Pseudomonadati</taxon>
        <taxon>Bacteroidota</taxon>
        <taxon>Bacteroidia</taxon>
        <taxon>Marinilabiliales</taxon>
        <taxon>Prolixibacteraceae</taxon>
        <taxon>Maribellus</taxon>
    </lineage>
</organism>
<dbReference type="InterPro" id="IPR017850">
    <property type="entry name" value="Alkaline_phosphatase_core_sf"/>
</dbReference>
<dbReference type="PANTHER" id="PTHR47197">
    <property type="entry name" value="PROTEIN NIRF"/>
    <property type="match status" value="1"/>
</dbReference>
<proteinExistence type="predicted"/>
<dbReference type="RefSeq" id="WP_158870067.1">
    <property type="nucleotide sequence ID" value="NZ_CP046401.1"/>
</dbReference>
<dbReference type="PANTHER" id="PTHR47197:SF3">
    <property type="entry name" value="DIHYDRO-HEME D1 DEHYDROGENASE"/>
    <property type="match status" value="1"/>
</dbReference>
<reference evidence="1 2" key="1">
    <citation type="submission" date="2019-11" db="EMBL/GenBank/DDBJ databases">
        <authorList>
            <person name="Zheng R.K."/>
            <person name="Sun C.M."/>
        </authorList>
    </citation>
    <scope>NUCLEOTIDE SEQUENCE [LARGE SCALE GENOMIC DNA]</scope>
    <source>
        <strain evidence="1 2">WC007</strain>
    </source>
</reference>
<sequence length="906" mass="100900">MNSKIIISTLFVVLLIGCSRSVKTVKILQVPGKEEYCKIDKAGVTVLPSGRYVTPAGDVIPITNDPYGMAISPDGKKAVTLHDGVITIINLADLSSQRIPSYDQKVPSPLTRGSFLGVAFSPDSKHVYLSGGDKGDVVIYDIEKYKKVGAVSLNGKINGEDYQDSFTSDLMLNPDNNELLVLDRGNFRLVRIDLNTKKVTASVKVGRQPFGVAISPDKKQAFVANVGVYSYPLVEGVTPETYEASRISHHPYGENTHESREGTIVEGKVIPGLGSPNHPDAMSVFTIDLEKNEVINKFKTGYLIGETVEDAEVVGGASPNSIAVGKQYAYVTNATNDNIAIIDHTTQEMVGRIPIQVDERIDKIRGLIPFGITMSKDEKTLYVALLGFNAVAVIDIPTKTTKGLIPSGWGPTRVELSDDEKELYIITCRGWGAGPNGGDGFVPPIQGASVSSIQLGSFQKVKVPDAEELAKYTKQCIDNTFIETTVEDDGKNPLPALPGLRQSPIKHIVYITKENRTYDEVFGQLKGGRGDSTLARYGINNTYTLPDSMKPMFPNLRIAPNHIKAARQFSYSDNYYCDSDASVHGHHWLVGVIPNEWVEANAATSKEAMPFSKAEGRRFPKTIGSVDPEDYAEIGGIWEAMERQGVEFYNFGQANESGHEREEWYDVNTGAAHGVMIPMQKALFYRTSHDYPGYNMNIPDQYRMDQFEKEFTRLWIDSNDEMPPLVTVMIPNDHGTGPDPEQGYPYRQSYMVDNDLAVGRILHFLSRTEYWKDMLVIITEDDPQGGVDHVDAHRSVLMMAGPYVKKGYVSHTHANFGAILKTIYNILNVPYVNHFDLTASLLQDFFTDEPDFTPYTLERHDERMYDAELSMKKYHRTIDWRKIEQGPDMDDVEDAREDFMKNNAEK</sequence>
<protein>
    <submittedName>
        <fullName evidence="1">Phosphoesterase</fullName>
    </submittedName>
</protein>
<dbReference type="KEGG" id="mcos:GM418_25065"/>
<accession>A0A6I6K055</accession>
<dbReference type="InterPro" id="IPR051200">
    <property type="entry name" value="Host-pathogen_enzymatic-act"/>
</dbReference>
<dbReference type="SUPFAM" id="SSF53649">
    <property type="entry name" value="Alkaline phosphatase-like"/>
    <property type="match status" value="1"/>
</dbReference>
<name>A0A6I6K055_9BACT</name>
<gene>
    <name evidence="1" type="ORF">GM418_25065</name>
</gene>
<dbReference type="InterPro" id="IPR011044">
    <property type="entry name" value="Quino_amine_DH_bsu"/>
</dbReference>